<dbReference type="RefSeq" id="WP_166282087.1">
    <property type="nucleotide sequence ID" value="NZ_JTHE03000058.1"/>
</dbReference>
<protein>
    <submittedName>
        <fullName evidence="1">HAD family hydrolase</fullName>
    </submittedName>
</protein>
<dbReference type="SUPFAM" id="SSF56784">
    <property type="entry name" value="HAD-like"/>
    <property type="match status" value="1"/>
</dbReference>
<proteinExistence type="predicted"/>
<name>A0ABD4T351_9CYAN</name>
<dbReference type="PANTHER" id="PTHR43434">
    <property type="entry name" value="PHOSPHOGLYCOLATE PHOSPHATASE"/>
    <property type="match status" value="1"/>
</dbReference>
<reference evidence="1 2" key="1">
    <citation type="journal article" date="2015" name="Genome Announc.">
        <title>Draft Genome Sequence of Filamentous Marine Cyanobacterium Lyngbya confervoides Strain BDU141951.</title>
        <authorList>
            <person name="Chandrababunaidu M.M."/>
            <person name="Sen D."/>
            <person name="Tripathy S."/>
        </authorList>
    </citation>
    <scope>NUCLEOTIDE SEQUENCE [LARGE SCALE GENOMIC DNA]</scope>
    <source>
        <strain evidence="1 2">BDU141951</strain>
    </source>
</reference>
<accession>A0ABD4T351</accession>
<dbReference type="InterPro" id="IPR023214">
    <property type="entry name" value="HAD_sf"/>
</dbReference>
<evidence type="ECO:0000313" key="1">
    <source>
        <dbReference type="EMBL" id="MCM1983196.1"/>
    </source>
</evidence>
<keyword evidence="2" id="KW-1185">Reference proteome</keyword>
<keyword evidence="1" id="KW-0378">Hydrolase</keyword>
<dbReference type="GO" id="GO:0016787">
    <property type="term" value="F:hydrolase activity"/>
    <property type="evidence" value="ECO:0007669"/>
    <property type="project" value="UniProtKB-KW"/>
</dbReference>
<dbReference type="PANTHER" id="PTHR43434:SF21">
    <property type="entry name" value="SLL0295 PROTEIN"/>
    <property type="match status" value="1"/>
</dbReference>
<dbReference type="Proteomes" id="UP000031561">
    <property type="component" value="Unassembled WGS sequence"/>
</dbReference>
<sequence>MTSLPQSLAFDFDGVLCNGLREYFATAWSVYQQFWGGDPALEDLEQRFYRLRPVVEVGWEMPLVLRAVQRGMSDAEIFAQWPAVRDRLVAQEHLHPAELGQAVDRTRDRWIQSDLEGWLDHHEFYPGIVPRLRQCLAEAMPVVIITTKESRFVQQLLIREGINLDGGIFGKDCQRPKPDTLKQLQLPQPIWFIEDRLAALRAVQDTPELHHVALFLATWGYNRPQDHALANQAPIHPLSLSQFSQPFLNWLSPAKSVP</sequence>
<dbReference type="Gene3D" id="3.40.50.1000">
    <property type="entry name" value="HAD superfamily/HAD-like"/>
    <property type="match status" value="1"/>
</dbReference>
<gene>
    <name evidence="1" type="ORF">QQ91_0010220</name>
</gene>
<dbReference type="AlphaFoldDB" id="A0ABD4T351"/>
<dbReference type="Pfam" id="PF00702">
    <property type="entry name" value="Hydrolase"/>
    <property type="match status" value="1"/>
</dbReference>
<dbReference type="EMBL" id="JTHE03000058">
    <property type="protein sequence ID" value="MCM1983196.1"/>
    <property type="molecule type" value="Genomic_DNA"/>
</dbReference>
<evidence type="ECO:0000313" key="2">
    <source>
        <dbReference type="Proteomes" id="UP000031561"/>
    </source>
</evidence>
<dbReference type="InterPro" id="IPR050155">
    <property type="entry name" value="HAD-like_hydrolase_sf"/>
</dbReference>
<comment type="caution">
    <text evidence="1">The sequence shown here is derived from an EMBL/GenBank/DDBJ whole genome shotgun (WGS) entry which is preliminary data.</text>
</comment>
<dbReference type="InterPro" id="IPR036412">
    <property type="entry name" value="HAD-like_sf"/>
</dbReference>
<organism evidence="1 2">
    <name type="scientific">Lyngbya confervoides BDU141951</name>
    <dbReference type="NCBI Taxonomy" id="1574623"/>
    <lineage>
        <taxon>Bacteria</taxon>
        <taxon>Bacillati</taxon>
        <taxon>Cyanobacteriota</taxon>
        <taxon>Cyanophyceae</taxon>
        <taxon>Oscillatoriophycideae</taxon>
        <taxon>Oscillatoriales</taxon>
        <taxon>Microcoleaceae</taxon>
        <taxon>Lyngbya</taxon>
    </lineage>
</organism>